<protein>
    <recommendedName>
        <fullName evidence="1">HTH cro/C1-type domain-containing protein</fullName>
    </recommendedName>
</protein>
<gene>
    <name evidence="2" type="ORF">GCM10008013_32440</name>
</gene>
<dbReference type="InterPro" id="IPR010982">
    <property type="entry name" value="Lambda_DNA-bd_dom_sf"/>
</dbReference>
<reference evidence="3" key="1">
    <citation type="journal article" date="2019" name="Int. J. Syst. Evol. Microbiol.">
        <title>The Global Catalogue of Microorganisms (GCM) 10K type strain sequencing project: providing services to taxonomists for standard genome sequencing and annotation.</title>
        <authorList>
            <consortium name="The Broad Institute Genomics Platform"/>
            <consortium name="The Broad Institute Genome Sequencing Center for Infectious Disease"/>
            <person name="Wu L."/>
            <person name="Ma J."/>
        </authorList>
    </citation>
    <scope>NUCLEOTIDE SEQUENCE [LARGE SCALE GENOMIC DNA]</scope>
    <source>
        <strain evidence="3">CGMCC 1.12769</strain>
    </source>
</reference>
<sequence length="465" mass="54147">MMQTTIRAELEDYLRRNGSTINQFADTSGVNSGTISSIISGNRPISMLQLDRITEAMGLAEGSFFDLYVEECFNQNTLNWRRLRPLIYRCAELDKLDCIKRVLDMLMENLSYSPVLFDTAEELFKLGKRAAAGLLYESVAEGEKYQHSERLALCQYRLFNIALCDDQDANLRAAVQFEGYVGRLDEVDQLDALKDLANIYYALRRWDKVEILAKEMESKAKIQYKIRYEQPKRKESLKEPSIPVFAYISYSHVLCSAAYGERKEYDKALQYVSLYSEFSWVKEESQEAMQLKSRFKGWAEANTYLYRLMKGDVKVLPEYVSYISQRKDEILPALFKILQAANYYQFNVDDILTRFEQEIIEYRDEQGKVGTYNSQLIEDRYTHFTAELSYYYLNKGEYDVGIKYILGSLESSATINSEACIIRCVGLFEQFRHSASLEQQRKYQILISEVQKRNEKKNGYIVGYV</sequence>
<dbReference type="SUPFAM" id="SSF47413">
    <property type="entry name" value="lambda repressor-like DNA-binding domains"/>
    <property type="match status" value="1"/>
</dbReference>
<dbReference type="Proteomes" id="UP000659344">
    <property type="component" value="Unassembled WGS sequence"/>
</dbReference>
<proteinExistence type="predicted"/>
<dbReference type="CDD" id="cd00093">
    <property type="entry name" value="HTH_XRE"/>
    <property type="match status" value="1"/>
</dbReference>
<organism evidence="2 3">
    <name type="scientific">Paenibacillus segetis</name>
    <dbReference type="NCBI Taxonomy" id="1325360"/>
    <lineage>
        <taxon>Bacteria</taxon>
        <taxon>Bacillati</taxon>
        <taxon>Bacillota</taxon>
        <taxon>Bacilli</taxon>
        <taxon>Bacillales</taxon>
        <taxon>Paenibacillaceae</taxon>
        <taxon>Paenibacillus</taxon>
    </lineage>
</organism>
<comment type="caution">
    <text evidence="2">The sequence shown here is derived from an EMBL/GenBank/DDBJ whole genome shotgun (WGS) entry which is preliminary data.</text>
</comment>
<evidence type="ECO:0000313" key="2">
    <source>
        <dbReference type="EMBL" id="GGH29698.1"/>
    </source>
</evidence>
<dbReference type="SMART" id="SM00530">
    <property type="entry name" value="HTH_XRE"/>
    <property type="match status" value="1"/>
</dbReference>
<name>A0ABQ1YLG9_9BACL</name>
<dbReference type="PROSITE" id="PS50943">
    <property type="entry name" value="HTH_CROC1"/>
    <property type="match status" value="1"/>
</dbReference>
<dbReference type="EMBL" id="BMFT01000001">
    <property type="protein sequence ID" value="GGH29698.1"/>
    <property type="molecule type" value="Genomic_DNA"/>
</dbReference>
<evidence type="ECO:0000259" key="1">
    <source>
        <dbReference type="PROSITE" id="PS50943"/>
    </source>
</evidence>
<dbReference type="InterPro" id="IPR001387">
    <property type="entry name" value="Cro/C1-type_HTH"/>
</dbReference>
<keyword evidence="3" id="KW-1185">Reference proteome</keyword>
<accession>A0ABQ1YLG9</accession>
<evidence type="ECO:0000313" key="3">
    <source>
        <dbReference type="Proteomes" id="UP000659344"/>
    </source>
</evidence>
<dbReference type="Gene3D" id="1.10.260.40">
    <property type="entry name" value="lambda repressor-like DNA-binding domains"/>
    <property type="match status" value="1"/>
</dbReference>
<feature type="domain" description="HTH cro/C1-type" evidence="1">
    <location>
        <begin position="10"/>
        <end position="64"/>
    </location>
</feature>
<dbReference type="RefSeq" id="WP_188540599.1">
    <property type="nucleotide sequence ID" value="NZ_BMFT01000001.1"/>
</dbReference>